<dbReference type="InterPro" id="IPR013783">
    <property type="entry name" value="Ig-like_fold"/>
</dbReference>
<evidence type="ECO:0000256" key="1">
    <source>
        <dbReference type="ARBA" id="ARBA00022729"/>
    </source>
</evidence>
<keyword evidence="2" id="KW-0378">Hydrolase</keyword>
<dbReference type="Pfam" id="PF00041">
    <property type="entry name" value="fn3"/>
    <property type="match status" value="1"/>
</dbReference>
<reference evidence="6" key="1">
    <citation type="journal article" date="2014" name="Int. J. Syst. Evol. Microbiol.">
        <title>Complete genome sequence of Corynebacterium casei LMG S-19264T (=DSM 44701T), isolated from a smear-ripened cheese.</title>
        <authorList>
            <consortium name="US DOE Joint Genome Institute (JGI-PGF)"/>
            <person name="Walter F."/>
            <person name="Albersmeier A."/>
            <person name="Kalinowski J."/>
            <person name="Ruckert C."/>
        </authorList>
    </citation>
    <scope>NUCLEOTIDE SEQUENCE</scope>
    <source>
        <strain evidence="6">CGMCC 1.10749</strain>
    </source>
</reference>
<dbReference type="SUPFAM" id="SSF69318">
    <property type="entry name" value="Integrin alpha N-terminal domain"/>
    <property type="match status" value="1"/>
</dbReference>
<dbReference type="RefSeq" id="WP_156971741.1">
    <property type="nucleotide sequence ID" value="NZ_BMEA01000001.1"/>
</dbReference>
<dbReference type="GO" id="GO:0000272">
    <property type="term" value="P:polysaccharide catabolic process"/>
    <property type="evidence" value="ECO:0007669"/>
    <property type="project" value="UniProtKB-KW"/>
</dbReference>
<dbReference type="InterPro" id="IPR028994">
    <property type="entry name" value="Integrin_alpha_N"/>
</dbReference>
<feature type="signal peptide" evidence="4">
    <location>
        <begin position="1"/>
        <end position="23"/>
    </location>
</feature>
<dbReference type="SUPFAM" id="SSF49265">
    <property type="entry name" value="Fibronectin type III"/>
    <property type="match status" value="1"/>
</dbReference>
<keyword evidence="2" id="KW-0326">Glycosidase</keyword>
<comment type="caution">
    <text evidence="6">The sequence shown here is derived from an EMBL/GenBank/DDBJ whole genome shotgun (WGS) entry which is preliminary data.</text>
</comment>
<proteinExistence type="predicted"/>
<dbReference type="InterPro" id="IPR003961">
    <property type="entry name" value="FN3_dom"/>
</dbReference>
<reference evidence="6" key="2">
    <citation type="submission" date="2020-09" db="EMBL/GenBank/DDBJ databases">
        <authorList>
            <person name="Sun Q."/>
            <person name="Zhou Y."/>
        </authorList>
    </citation>
    <scope>NUCLEOTIDE SEQUENCE</scope>
    <source>
        <strain evidence="6">CGMCC 1.10749</strain>
    </source>
</reference>
<dbReference type="GO" id="GO:0016798">
    <property type="term" value="F:hydrolase activity, acting on glycosyl bonds"/>
    <property type="evidence" value="ECO:0007669"/>
    <property type="project" value="UniProtKB-KW"/>
</dbReference>
<feature type="chain" id="PRO_5038447592" description="Fibronectin type-III domain-containing protein" evidence="4">
    <location>
        <begin position="24"/>
        <end position="618"/>
    </location>
</feature>
<dbReference type="InterPro" id="IPR036116">
    <property type="entry name" value="FN3_sf"/>
</dbReference>
<dbReference type="CDD" id="cd00063">
    <property type="entry name" value="FN3"/>
    <property type="match status" value="1"/>
</dbReference>
<evidence type="ECO:0000256" key="2">
    <source>
        <dbReference type="ARBA" id="ARBA00023295"/>
    </source>
</evidence>
<dbReference type="Gene3D" id="2.60.40.10">
    <property type="entry name" value="Immunoglobulins"/>
    <property type="match status" value="1"/>
</dbReference>
<dbReference type="AlphaFoldDB" id="A0A8H9FRH1"/>
<dbReference type="PANTHER" id="PTHR44103:SF1">
    <property type="entry name" value="PROPROTEIN CONVERTASE P"/>
    <property type="match status" value="1"/>
</dbReference>
<dbReference type="Gene3D" id="2.130.10.130">
    <property type="entry name" value="Integrin alpha, N-terminal"/>
    <property type="match status" value="1"/>
</dbReference>
<evidence type="ECO:0000313" key="7">
    <source>
        <dbReference type="Proteomes" id="UP000628079"/>
    </source>
</evidence>
<keyword evidence="1 4" id="KW-0732">Signal</keyword>
<evidence type="ECO:0000313" key="6">
    <source>
        <dbReference type="EMBL" id="GGB75565.1"/>
    </source>
</evidence>
<dbReference type="InterPro" id="IPR013517">
    <property type="entry name" value="FG-GAP"/>
</dbReference>
<evidence type="ECO:0000259" key="5">
    <source>
        <dbReference type="PROSITE" id="PS50853"/>
    </source>
</evidence>
<organism evidence="6 7">
    <name type="scientific">Knoellia flava</name>
    <dbReference type="NCBI Taxonomy" id="913969"/>
    <lineage>
        <taxon>Bacteria</taxon>
        <taxon>Bacillati</taxon>
        <taxon>Actinomycetota</taxon>
        <taxon>Actinomycetes</taxon>
        <taxon>Micrococcales</taxon>
        <taxon>Intrasporangiaceae</taxon>
        <taxon>Knoellia</taxon>
    </lineage>
</organism>
<protein>
    <recommendedName>
        <fullName evidence="5">Fibronectin type-III domain-containing protein</fullName>
    </recommendedName>
</protein>
<dbReference type="PROSITE" id="PS50853">
    <property type="entry name" value="FN3"/>
    <property type="match status" value="1"/>
</dbReference>
<dbReference type="Proteomes" id="UP000628079">
    <property type="component" value="Unassembled WGS sequence"/>
</dbReference>
<feature type="domain" description="Fibronectin type-III" evidence="5">
    <location>
        <begin position="278"/>
        <end position="372"/>
    </location>
</feature>
<sequence length="618" mass="64522">MRAPLRRLLSTVGAAVLATTVLAVAPAAGEPADTAYPQLHGVTMSAPTVAAGGSITAVVDATDDGALSSVSIRFVHTALSSHVINVTRVWPVEGRLTVPVPSAVAGGTYRVDFVSLGDQTGKSAQYVATERQLVLDPTVASGPFTHDLDLTAVTFGVTGGADVIPPRITAISMPVRPAEEDQPGTLSVSVDDTGPVRVVAWWDQPYEPGSRWGEVTAQGGTGVLTFRLGPAGTHRLSGIQVSDAAGNMRSYRRDGRELWGASQTTHTWDLPRFDVTVTPQKPLVAATAHPASVRVVLTADESEARAITGWRIVVNPGNVVREVPVKVGATQVDVGGLTNGTAYTVSVTARSAVGDSKPGVSVARPMQSTNVFAIADAGGDGQVDIVARRPMTAADLGDSHVYPTNGKGVFGRPFRAYRADEMTCPRVAPGDIYIVGDSEVLCFGPALTALRIDGSGSEIGTAGWSSMRFVDGGQDLTGDGWPDIVGVTPEGVLKIYQTRDQSRIVSTTTLGSGWNAFTALFQVGDFSGDRRADLVAVDTAGTMWLYPGNGLGGFGRRVQIGTGWAGLGAVLPLRDFTGDGRADIGAITLDGRLFLYPGNGRSGFLTKRQIGSGWGVFL</sequence>
<dbReference type="Pfam" id="PF13517">
    <property type="entry name" value="FG-GAP_3"/>
    <property type="match status" value="1"/>
</dbReference>
<evidence type="ECO:0000256" key="4">
    <source>
        <dbReference type="SAM" id="SignalP"/>
    </source>
</evidence>
<name>A0A8H9FRH1_9MICO</name>
<keyword evidence="3" id="KW-0624">Polysaccharide degradation</keyword>
<dbReference type="EMBL" id="BMEA01000001">
    <property type="protein sequence ID" value="GGB75565.1"/>
    <property type="molecule type" value="Genomic_DNA"/>
</dbReference>
<dbReference type="PANTHER" id="PTHR44103">
    <property type="entry name" value="PROPROTEIN CONVERTASE P"/>
    <property type="match status" value="1"/>
</dbReference>
<gene>
    <name evidence="6" type="ORF">GCM10011314_13890</name>
</gene>
<accession>A0A8H9FRH1</accession>
<keyword evidence="3" id="KW-0119">Carbohydrate metabolism</keyword>
<evidence type="ECO:0000256" key="3">
    <source>
        <dbReference type="ARBA" id="ARBA00023326"/>
    </source>
</evidence>